<proteinExistence type="predicted"/>
<dbReference type="Pfam" id="PF12689">
    <property type="entry name" value="Acid_PPase"/>
    <property type="match status" value="1"/>
</dbReference>
<dbReference type="SFLD" id="SFLDS00003">
    <property type="entry name" value="Haloacid_Dehalogenase"/>
    <property type="match status" value="1"/>
</dbReference>
<dbReference type="Gene3D" id="3.40.50.1000">
    <property type="entry name" value="HAD superfamily/HAD-like"/>
    <property type="match status" value="1"/>
</dbReference>
<dbReference type="PANTHER" id="PTHR17901">
    <property type="entry name" value="MAGNESIUM-DEPENDENT PHOSPHATASE 1 MDP1"/>
    <property type="match status" value="1"/>
</dbReference>
<dbReference type="SUPFAM" id="SSF56784">
    <property type="entry name" value="HAD-like"/>
    <property type="match status" value="1"/>
</dbReference>
<evidence type="ECO:0000313" key="2">
    <source>
        <dbReference type="Proteomes" id="UP000549394"/>
    </source>
</evidence>
<protein>
    <submittedName>
        <fullName evidence="1">DgyrCDS6334</fullName>
    </submittedName>
</protein>
<dbReference type="SFLD" id="SFLDG01129">
    <property type="entry name" value="C1.5:_HAD__Beta-PGM__Phosphata"/>
    <property type="match status" value="1"/>
</dbReference>
<evidence type="ECO:0000313" key="1">
    <source>
        <dbReference type="EMBL" id="CAD5117576.1"/>
    </source>
</evidence>
<accession>A0A7I8VMR3</accession>
<dbReference type="PANTHER" id="PTHR17901:SF14">
    <property type="entry name" value="MAGNESIUM-DEPENDENT PHOSPHATASE 1"/>
    <property type="match status" value="1"/>
</dbReference>
<keyword evidence="2" id="KW-1185">Reference proteome</keyword>
<dbReference type="OrthoDB" id="2865258at2759"/>
<comment type="caution">
    <text evidence="1">The sequence shown here is derived from an EMBL/GenBank/DDBJ whole genome shotgun (WGS) entry which is preliminary data.</text>
</comment>
<name>A0A7I8VMR3_9ANNE</name>
<sequence length="178" mass="20900">MSSFKELWNLEELDEKPQVIVFDLDYTLWPFYVDCEVTPPFQVVKDVVLDRNKHEVKHYYEVLPVLEKLGNEGYELAIASRTGEVAGAKSLMNLFGWMPYFKEQNIQIYPGDKKRHFDNIQRATKVPYNRMIFFDDEWRNIRSVSELGVTCVYVKKGISIAELKRGFEEYKLKNSIGS</sequence>
<reference evidence="1 2" key="1">
    <citation type="submission" date="2020-08" db="EMBL/GenBank/DDBJ databases">
        <authorList>
            <person name="Hejnol A."/>
        </authorList>
    </citation>
    <scope>NUCLEOTIDE SEQUENCE [LARGE SCALE GENOMIC DNA]</scope>
</reference>
<dbReference type="InterPro" id="IPR023214">
    <property type="entry name" value="HAD_sf"/>
</dbReference>
<dbReference type="InterPro" id="IPR010033">
    <property type="entry name" value="HAD_SF_ppase_IIIC"/>
</dbReference>
<gene>
    <name evidence="1" type="ORF">DGYR_LOCUS6094</name>
</gene>
<dbReference type="GO" id="GO:0003993">
    <property type="term" value="F:acid phosphatase activity"/>
    <property type="evidence" value="ECO:0007669"/>
    <property type="project" value="TreeGrafter"/>
</dbReference>
<dbReference type="SFLD" id="SFLDG01131">
    <property type="entry name" value="C1.5.2:_MDP_Like"/>
    <property type="match status" value="1"/>
</dbReference>
<dbReference type="EMBL" id="CAJFCJ010000007">
    <property type="protein sequence ID" value="CAD5117576.1"/>
    <property type="molecule type" value="Genomic_DNA"/>
</dbReference>
<dbReference type="Proteomes" id="UP000549394">
    <property type="component" value="Unassembled WGS sequence"/>
</dbReference>
<organism evidence="1 2">
    <name type="scientific">Dimorphilus gyrociliatus</name>
    <dbReference type="NCBI Taxonomy" id="2664684"/>
    <lineage>
        <taxon>Eukaryota</taxon>
        <taxon>Metazoa</taxon>
        <taxon>Spiralia</taxon>
        <taxon>Lophotrochozoa</taxon>
        <taxon>Annelida</taxon>
        <taxon>Polychaeta</taxon>
        <taxon>Polychaeta incertae sedis</taxon>
        <taxon>Dinophilidae</taxon>
        <taxon>Dimorphilus</taxon>
    </lineage>
</organism>
<dbReference type="InterPro" id="IPR036412">
    <property type="entry name" value="HAD-like_sf"/>
</dbReference>
<dbReference type="InterPro" id="IPR010036">
    <property type="entry name" value="MDP_1_eu_arc"/>
</dbReference>
<dbReference type="AlphaFoldDB" id="A0A7I8VMR3"/>
<dbReference type="NCBIfam" id="TIGR01685">
    <property type="entry name" value="MDP-1"/>
    <property type="match status" value="1"/>
</dbReference>
<dbReference type="NCBIfam" id="TIGR01681">
    <property type="entry name" value="HAD-SF-IIIC"/>
    <property type="match status" value="1"/>
</dbReference>